<evidence type="ECO:0000256" key="6">
    <source>
        <dbReference type="SAM" id="MobiDB-lite"/>
    </source>
</evidence>
<evidence type="ECO:0000259" key="7">
    <source>
        <dbReference type="PROSITE" id="PS50048"/>
    </source>
</evidence>
<dbReference type="GO" id="GO:0003677">
    <property type="term" value="F:DNA binding"/>
    <property type="evidence" value="ECO:0007669"/>
    <property type="project" value="InterPro"/>
</dbReference>
<evidence type="ECO:0000256" key="2">
    <source>
        <dbReference type="ARBA" id="ARBA00022723"/>
    </source>
</evidence>
<evidence type="ECO:0000256" key="1">
    <source>
        <dbReference type="ARBA" id="ARBA00004123"/>
    </source>
</evidence>
<dbReference type="CDD" id="cd12148">
    <property type="entry name" value="fungal_TF_MHR"/>
    <property type="match status" value="1"/>
</dbReference>
<feature type="region of interest" description="Disordered" evidence="6">
    <location>
        <begin position="176"/>
        <end position="218"/>
    </location>
</feature>
<keyword evidence="4" id="KW-0804">Transcription</keyword>
<protein>
    <recommendedName>
        <fullName evidence="7">Zn(2)-C6 fungal-type domain-containing protein</fullName>
    </recommendedName>
</protein>
<accession>A0AAN7W658</accession>
<dbReference type="InterPro" id="IPR036864">
    <property type="entry name" value="Zn2-C6_fun-type_DNA-bd_sf"/>
</dbReference>
<dbReference type="SMART" id="SM00066">
    <property type="entry name" value="GAL4"/>
    <property type="match status" value="1"/>
</dbReference>
<dbReference type="CDD" id="cd00067">
    <property type="entry name" value="GAL4"/>
    <property type="match status" value="1"/>
</dbReference>
<dbReference type="GO" id="GO:0000981">
    <property type="term" value="F:DNA-binding transcription factor activity, RNA polymerase II-specific"/>
    <property type="evidence" value="ECO:0007669"/>
    <property type="project" value="InterPro"/>
</dbReference>
<feature type="compositionally biased region" description="Basic and acidic residues" evidence="6">
    <location>
        <begin position="182"/>
        <end position="193"/>
    </location>
</feature>
<name>A0AAN7W658_9PEZI</name>
<reference evidence="8" key="1">
    <citation type="submission" date="2023-08" db="EMBL/GenBank/DDBJ databases">
        <title>Black Yeasts Isolated from many extreme environments.</title>
        <authorList>
            <person name="Coleine C."/>
            <person name="Stajich J.E."/>
            <person name="Selbmann L."/>
        </authorList>
    </citation>
    <scope>NUCLEOTIDE SEQUENCE</scope>
    <source>
        <strain evidence="8">CCFEE 5810</strain>
    </source>
</reference>
<dbReference type="Pfam" id="PF04082">
    <property type="entry name" value="Fungal_trans"/>
    <property type="match status" value="1"/>
</dbReference>
<feature type="domain" description="Zn(2)-C6 fungal-type" evidence="7">
    <location>
        <begin position="292"/>
        <end position="322"/>
    </location>
</feature>
<proteinExistence type="predicted"/>
<dbReference type="InterPro" id="IPR001138">
    <property type="entry name" value="Zn2Cys6_DnaBD"/>
</dbReference>
<feature type="region of interest" description="Disordered" evidence="6">
    <location>
        <begin position="1"/>
        <end position="153"/>
    </location>
</feature>
<dbReference type="GO" id="GO:0006351">
    <property type="term" value="P:DNA-templated transcription"/>
    <property type="evidence" value="ECO:0007669"/>
    <property type="project" value="InterPro"/>
</dbReference>
<evidence type="ECO:0000313" key="8">
    <source>
        <dbReference type="EMBL" id="KAK5695249.1"/>
    </source>
</evidence>
<feature type="compositionally biased region" description="Basic and acidic residues" evidence="6">
    <location>
        <begin position="360"/>
        <end position="376"/>
    </location>
</feature>
<organism evidence="8 9">
    <name type="scientific">Elasticomyces elasticus</name>
    <dbReference type="NCBI Taxonomy" id="574655"/>
    <lineage>
        <taxon>Eukaryota</taxon>
        <taxon>Fungi</taxon>
        <taxon>Dikarya</taxon>
        <taxon>Ascomycota</taxon>
        <taxon>Pezizomycotina</taxon>
        <taxon>Dothideomycetes</taxon>
        <taxon>Dothideomycetidae</taxon>
        <taxon>Mycosphaerellales</taxon>
        <taxon>Teratosphaeriaceae</taxon>
        <taxon>Elasticomyces</taxon>
    </lineage>
</organism>
<dbReference type="Gene3D" id="4.10.240.10">
    <property type="entry name" value="Zn(2)-C6 fungal-type DNA-binding domain"/>
    <property type="match status" value="1"/>
</dbReference>
<evidence type="ECO:0000256" key="4">
    <source>
        <dbReference type="ARBA" id="ARBA00023163"/>
    </source>
</evidence>
<dbReference type="GO" id="GO:0008270">
    <property type="term" value="F:zinc ion binding"/>
    <property type="evidence" value="ECO:0007669"/>
    <property type="project" value="InterPro"/>
</dbReference>
<keyword evidence="2" id="KW-0479">Metal-binding</keyword>
<evidence type="ECO:0000256" key="3">
    <source>
        <dbReference type="ARBA" id="ARBA00023015"/>
    </source>
</evidence>
<sequence length="939" mass="104920">MYSGPSRPESGKPTLPPYGHQPMQPAYHQQPYGFAQRTPIELPRPLEPRPSLHTSLSDSSGAHRHHDAFRGPAPSPSEYRAMGPNLPGLRDILTTSHHGSPQARYDSPQWSTTAGAQSRFHPSEAHHNSNGWHPPLTVHQPDQPPQNYSNGRRIDLPVLESSPVPRQSLQCLPASPYSGYPEAREHADARPDQARQASVTSRPANGVTSPYAGSPDEVKFQNVGTVPDRPPIPAVGNEPSRKYLGVKEVVGEGAYHLYEGGYRIPTQVDGEQVNPAWGLTKANKPRKRLALACLDCREKKIKCEPGVNSCLQCEKAKRHCRRAPLQQSQPEGTATPPAWPNGIDSPVGKVVSDPTPQVSRDGEVDAMNKRRSREDSSPPNIPAKKHRSASPNQIKEALMMTAIPDARSSAAPLAVQNTTETNGKMLTWDEDPYAVDRETTMYLLEMYFAHVNDASYSLLPRHTFLHWVRSASYKCQLERMVLYAMLAVGSIFADSHYSGFAKQCVQIAQDAAATKTGVVNIPVIHARLLLAIYYNAKGADILARDYAGAAIRAATSPILDLHREEKIRDPADTRTPPRVEIPFGLNDEQFKECKRRTFWSCFLMDRYEDGHMCAIALADIFLRLPCLDEFYERGLRSDAPRYNNGIIDESLTFPPTPVSTMAHVCLLAAIWGDVFTFIQRMQHRSDQTFGEAYEEFYVQTQPRIRSWSSGLPNHLQYNEYNLLRSMREGYAAGFISMHALHHMILMRLNRYVRHRCLSTDGIKRNIREARHYAHALLDLVTSARLAAREQSSDDRHLNLVFSSPFVGNVILSAVDIASAGGLDSTFGIAKTAVTNGLQCLDILAKCWNSAKGQFSKSEKRLYSIDNVVHRPFKAQNGAWLSRKWGILDPLEDPGEFNHDWPHDCIYADRDGYSPHYFDAIKEDGNPQGRMQKLGNSRLA</sequence>
<dbReference type="PANTHER" id="PTHR47338">
    <property type="entry name" value="ZN(II)2CYS6 TRANSCRIPTION FACTOR (EUROFUNG)-RELATED"/>
    <property type="match status" value="1"/>
</dbReference>
<dbReference type="InterPro" id="IPR007219">
    <property type="entry name" value="XnlR_reg_dom"/>
</dbReference>
<dbReference type="PROSITE" id="PS50048">
    <property type="entry name" value="ZN2_CY6_FUNGAL_2"/>
    <property type="match status" value="1"/>
</dbReference>
<gene>
    <name evidence="8" type="ORF">LTR97_008755</name>
</gene>
<dbReference type="AlphaFoldDB" id="A0AAN7W658"/>
<comment type="subcellular location">
    <subcellularLocation>
        <location evidence="1">Nucleus</location>
    </subcellularLocation>
</comment>
<dbReference type="InterPro" id="IPR050815">
    <property type="entry name" value="TF_fung"/>
</dbReference>
<evidence type="ECO:0000313" key="9">
    <source>
        <dbReference type="Proteomes" id="UP001310594"/>
    </source>
</evidence>
<feature type="compositionally biased region" description="Polar residues" evidence="6">
    <location>
        <begin position="195"/>
        <end position="208"/>
    </location>
</feature>
<keyword evidence="3" id="KW-0805">Transcription regulation</keyword>
<feature type="region of interest" description="Disordered" evidence="6">
    <location>
        <begin position="322"/>
        <end position="392"/>
    </location>
</feature>
<dbReference type="Proteomes" id="UP001310594">
    <property type="component" value="Unassembled WGS sequence"/>
</dbReference>
<evidence type="ECO:0000256" key="5">
    <source>
        <dbReference type="ARBA" id="ARBA00023242"/>
    </source>
</evidence>
<dbReference type="EMBL" id="JAVRQU010000014">
    <property type="protein sequence ID" value="KAK5695249.1"/>
    <property type="molecule type" value="Genomic_DNA"/>
</dbReference>
<keyword evidence="5" id="KW-0539">Nucleus</keyword>
<dbReference type="PANTHER" id="PTHR47338:SF11">
    <property type="entry name" value="ZN(II)2CYS6 TRANSCRIPTION FACTOR (EUROFUNG)"/>
    <property type="match status" value="1"/>
</dbReference>
<dbReference type="SUPFAM" id="SSF57701">
    <property type="entry name" value="Zn2/Cys6 DNA-binding domain"/>
    <property type="match status" value="1"/>
</dbReference>
<comment type="caution">
    <text evidence="8">The sequence shown here is derived from an EMBL/GenBank/DDBJ whole genome shotgun (WGS) entry which is preliminary data.</text>
</comment>
<dbReference type="GO" id="GO:0005634">
    <property type="term" value="C:nucleus"/>
    <property type="evidence" value="ECO:0007669"/>
    <property type="project" value="UniProtKB-SubCell"/>
</dbReference>
<dbReference type="PROSITE" id="PS00463">
    <property type="entry name" value="ZN2_CY6_FUNGAL_1"/>
    <property type="match status" value="1"/>
</dbReference>